<sequence length="43" mass="4919">MDISRNELADNGSETFSAQNLKRESEENRCDEITIFVSLPLFV</sequence>
<keyword evidence="3" id="KW-1185">Reference proteome</keyword>
<evidence type="ECO:0000313" key="3">
    <source>
        <dbReference type="Proteomes" id="UP000002148"/>
    </source>
</evidence>
<dbReference type="KEGG" id="ssa:SSA_1856"/>
<gene>
    <name evidence="2" type="ordered locus">SSA_1856</name>
</gene>
<feature type="region of interest" description="Disordered" evidence="1">
    <location>
        <begin position="1"/>
        <end position="26"/>
    </location>
</feature>
<proteinExistence type="predicted"/>
<dbReference type="AlphaFoldDB" id="A3CPY2"/>
<dbReference type="STRING" id="388919.SSA_1856"/>
<dbReference type="HOGENOM" id="CLU_218457_0_0_9"/>
<dbReference type="EMBL" id="CP000387">
    <property type="protein sequence ID" value="ABN45237.1"/>
    <property type="molecule type" value="Genomic_DNA"/>
</dbReference>
<organism evidence="2 3">
    <name type="scientific">Streptococcus sanguinis (strain SK36)</name>
    <dbReference type="NCBI Taxonomy" id="388919"/>
    <lineage>
        <taxon>Bacteria</taxon>
        <taxon>Bacillati</taxon>
        <taxon>Bacillota</taxon>
        <taxon>Bacilli</taxon>
        <taxon>Lactobacillales</taxon>
        <taxon>Streptococcaceae</taxon>
        <taxon>Streptococcus</taxon>
    </lineage>
</organism>
<protein>
    <submittedName>
        <fullName evidence="2">Uncharacterized protein</fullName>
    </submittedName>
</protein>
<evidence type="ECO:0000313" key="2">
    <source>
        <dbReference type="EMBL" id="ABN45237.1"/>
    </source>
</evidence>
<dbReference type="Proteomes" id="UP000002148">
    <property type="component" value="Chromosome"/>
</dbReference>
<accession>A3CPY2</accession>
<reference evidence="2 3" key="1">
    <citation type="journal article" date="2007" name="J. Bacteriol.">
        <title>Genome of the opportunistic pathogen Streptococcus sanguinis.</title>
        <authorList>
            <person name="Xu P."/>
            <person name="Alves J.M."/>
            <person name="Kitten T."/>
            <person name="Brown A."/>
            <person name="Chen Z."/>
            <person name="Ozaki L.S."/>
            <person name="Manque P."/>
            <person name="Ge X."/>
            <person name="Serrano M.G."/>
            <person name="Puiu D."/>
            <person name="Hendricks S."/>
            <person name="Wang Y."/>
            <person name="Chaplin M.D."/>
            <person name="Akan D."/>
            <person name="Paik S."/>
            <person name="Peterson D.L."/>
            <person name="Macrina F.L."/>
            <person name="Buck G.A."/>
        </authorList>
    </citation>
    <scope>NUCLEOTIDE SEQUENCE [LARGE SCALE GENOMIC DNA]</scope>
    <source>
        <strain evidence="2 3">SK36</strain>
    </source>
</reference>
<evidence type="ECO:0000256" key="1">
    <source>
        <dbReference type="SAM" id="MobiDB-lite"/>
    </source>
</evidence>
<name>A3CPY2_STRSV</name>